<dbReference type="Gene3D" id="3.90.1150.10">
    <property type="entry name" value="Aspartate Aminotransferase, domain 1"/>
    <property type="match status" value="1"/>
</dbReference>
<dbReference type="PANTHER" id="PTHR30244:SF30">
    <property type="entry name" value="BLR5990 PROTEIN"/>
    <property type="match status" value="1"/>
</dbReference>
<dbReference type="InterPro" id="IPR015421">
    <property type="entry name" value="PyrdxlP-dep_Trfase_major"/>
</dbReference>
<dbReference type="RefSeq" id="WP_237869987.1">
    <property type="nucleotide sequence ID" value="NZ_JAKLTR010000003.1"/>
</dbReference>
<dbReference type="NCBIfam" id="TIGR04181">
    <property type="entry name" value="NHT_00031"/>
    <property type="match status" value="1"/>
</dbReference>
<keyword evidence="2" id="KW-0032">Aminotransferase</keyword>
<dbReference type="Gene3D" id="3.40.640.10">
    <property type="entry name" value="Type I PLP-dependent aspartate aminotransferase-like (Major domain)"/>
    <property type="match status" value="1"/>
</dbReference>
<comment type="caution">
    <text evidence="2">The sequence shown here is derived from an EMBL/GenBank/DDBJ whole genome shotgun (WGS) entry which is preliminary data.</text>
</comment>
<dbReference type="Proteomes" id="UP001165367">
    <property type="component" value="Unassembled WGS sequence"/>
</dbReference>
<protein>
    <submittedName>
        <fullName evidence="2">LegC family aminotransferase</fullName>
    </submittedName>
</protein>
<keyword evidence="2" id="KW-0808">Transferase</keyword>
<gene>
    <name evidence="2" type="ORF">LZZ85_06845</name>
</gene>
<evidence type="ECO:0000256" key="1">
    <source>
        <dbReference type="RuleBase" id="RU004508"/>
    </source>
</evidence>
<keyword evidence="3" id="KW-1185">Reference proteome</keyword>
<dbReference type="GO" id="GO:0008483">
    <property type="term" value="F:transaminase activity"/>
    <property type="evidence" value="ECO:0007669"/>
    <property type="project" value="UniProtKB-KW"/>
</dbReference>
<dbReference type="InterPro" id="IPR015424">
    <property type="entry name" value="PyrdxlP-dep_Trfase"/>
</dbReference>
<dbReference type="SUPFAM" id="SSF53383">
    <property type="entry name" value="PLP-dependent transferases"/>
    <property type="match status" value="1"/>
</dbReference>
<accession>A0ABS9KNU0</accession>
<name>A0ABS9KNU0_9BACT</name>
<proteinExistence type="inferred from homology"/>
<dbReference type="EMBL" id="JAKLTR010000003">
    <property type="protein sequence ID" value="MCG2613990.1"/>
    <property type="molecule type" value="Genomic_DNA"/>
</dbReference>
<dbReference type="Pfam" id="PF01041">
    <property type="entry name" value="DegT_DnrJ_EryC1"/>
    <property type="match status" value="1"/>
</dbReference>
<dbReference type="CDD" id="cd00616">
    <property type="entry name" value="AHBA_syn"/>
    <property type="match status" value="1"/>
</dbReference>
<dbReference type="InterPro" id="IPR026385">
    <property type="entry name" value="LegC-like"/>
</dbReference>
<keyword evidence="1" id="KW-0663">Pyridoxal phosphate</keyword>
<dbReference type="PIRSF" id="PIRSF000390">
    <property type="entry name" value="PLP_StrS"/>
    <property type="match status" value="1"/>
</dbReference>
<organism evidence="2 3">
    <name type="scientific">Terrimonas ginsenosidimutans</name>
    <dbReference type="NCBI Taxonomy" id="2908004"/>
    <lineage>
        <taxon>Bacteria</taxon>
        <taxon>Pseudomonadati</taxon>
        <taxon>Bacteroidota</taxon>
        <taxon>Chitinophagia</taxon>
        <taxon>Chitinophagales</taxon>
        <taxon>Chitinophagaceae</taxon>
        <taxon>Terrimonas</taxon>
    </lineage>
</organism>
<dbReference type="PANTHER" id="PTHR30244">
    <property type="entry name" value="TRANSAMINASE"/>
    <property type="match status" value="1"/>
</dbReference>
<reference evidence="2" key="1">
    <citation type="submission" date="2022-01" db="EMBL/GenBank/DDBJ databases">
        <authorList>
            <person name="Jo J.-H."/>
            <person name="Im W.-T."/>
        </authorList>
    </citation>
    <scope>NUCLEOTIDE SEQUENCE</scope>
    <source>
        <strain evidence="2">NA20</strain>
    </source>
</reference>
<evidence type="ECO:0000313" key="3">
    <source>
        <dbReference type="Proteomes" id="UP001165367"/>
    </source>
</evidence>
<sequence length="382" mass="42426">MSNQQLIPLSLPNMAGNEWKYVKDCLDTGWISSVGSYVNQFEQMVADFAGAKYGVAAVNGTAALHISLLLSGVKTGDYVIVSNLTFVASANSIKYVGAEPLLIDADPAYWQMDLDLLEEFLSEQTELKGQELFYKKDGRRIGAIMPVHILGNMCDMDRFLSIVAKYPLPVVEDATEALGTTYKGKHAGTFSPLACFSFNGNKIISTGGGGVIVTDDEALAKHAKHITTTAKASPDEYYHDEVGYNYRLVNILAAVGVAQMELLPSFLERKQEVVSFYKDELNGVADIRFQQELPEVKANGWLFTIQTEKQGQLLNHLNANKILSRRFWMPMNKLPMYKDCPYITKKDAADYIYNTCLSIPSSTNITDEQLEIVVREIKQALS</sequence>
<dbReference type="InterPro" id="IPR015422">
    <property type="entry name" value="PyrdxlP-dep_Trfase_small"/>
</dbReference>
<comment type="similarity">
    <text evidence="1">Belongs to the DegT/DnrJ/EryC1 family.</text>
</comment>
<dbReference type="InterPro" id="IPR000653">
    <property type="entry name" value="DegT/StrS_aminotransferase"/>
</dbReference>
<evidence type="ECO:0000313" key="2">
    <source>
        <dbReference type="EMBL" id="MCG2613990.1"/>
    </source>
</evidence>